<proteinExistence type="predicted"/>
<organism evidence="1 2">
    <name type="scientific">Persephonella atlantica</name>
    <dbReference type="NCBI Taxonomy" id="2699429"/>
    <lineage>
        <taxon>Bacteria</taxon>
        <taxon>Pseudomonadati</taxon>
        <taxon>Aquificota</taxon>
        <taxon>Aquificia</taxon>
        <taxon>Aquificales</taxon>
        <taxon>Hydrogenothermaceae</taxon>
        <taxon>Persephonella</taxon>
    </lineage>
</organism>
<evidence type="ECO:0000313" key="1">
    <source>
        <dbReference type="EMBL" id="MBK3332820.1"/>
    </source>
</evidence>
<dbReference type="Proteomes" id="UP000772812">
    <property type="component" value="Unassembled WGS sequence"/>
</dbReference>
<gene>
    <name evidence="1" type="ORF">GWK41_07035</name>
</gene>
<comment type="caution">
    <text evidence="1">The sequence shown here is derived from an EMBL/GenBank/DDBJ whole genome shotgun (WGS) entry which is preliminary data.</text>
</comment>
<name>A0ABS1GJ03_9AQUI</name>
<reference evidence="1 2" key="1">
    <citation type="journal article" date="2021" name="Syst. Appl. Microbiol.">
        <title>Persephonella atlantica sp. nov.: How to adapt to physico-chemical gradients in high temperature hydrothermal habitats.</title>
        <authorList>
            <person name="Francois D.X."/>
            <person name="Godfroy A."/>
            <person name="Mathien C."/>
            <person name="Aube J."/>
            <person name="Cathalot C."/>
            <person name="Lesongeur F."/>
            <person name="L'Haridon S."/>
            <person name="Philippon X."/>
            <person name="Roussel E.G."/>
        </authorList>
    </citation>
    <scope>NUCLEOTIDE SEQUENCE [LARGE SCALE GENOMIC DNA]</scope>
    <source>
        <strain evidence="1 2">MO1340</strain>
    </source>
</reference>
<dbReference type="PROSITE" id="PS51257">
    <property type="entry name" value="PROKAR_LIPOPROTEIN"/>
    <property type="match status" value="1"/>
</dbReference>
<evidence type="ECO:0008006" key="3">
    <source>
        <dbReference type="Google" id="ProtNLM"/>
    </source>
</evidence>
<dbReference type="EMBL" id="JAACYA010000002">
    <property type="protein sequence ID" value="MBK3332820.1"/>
    <property type="molecule type" value="Genomic_DNA"/>
</dbReference>
<sequence length="180" mass="20802">MKRILSVILTLIVVSCGGKTDKTEQVKLINEVFSPSDVSWFLKKGSNTIIGQAFIRTKSGDVITCAGYEVELIPYSKYAEKRMEYIYGNSTEGFVPIKKFPYNIRFFPEYREYENFKKKSVCDAAGVFKFKNLPDGKYYIVSLVYWETYQPEGGFLMKKVSVKNGEIREVILSKYLNEHF</sequence>
<evidence type="ECO:0000313" key="2">
    <source>
        <dbReference type="Proteomes" id="UP000772812"/>
    </source>
</evidence>
<accession>A0ABS1GJ03</accession>
<dbReference type="RefSeq" id="WP_200674230.1">
    <property type="nucleotide sequence ID" value="NZ_JAACYA010000002.1"/>
</dbReference>
<keyword evidence="2" id="KW-1185">Reference proteome</keyword>
<dbReference type="SUPFAM" id="SSF117074">
    <property type="entry name" value="Hypothetical protein PA1324"/>
    <property type="match status" value="1"/>
</dbReference>
<protein>
    <recommendedName>
        <fullName evidence="3">Lipoprotein</fullName>
    </recommendedName>
</protein>